<organism evidence="3 4">
    <name type="scientific">Candidatus Chisholmbacteria bacterium RIFCSPHIGHO2_01_FULL_49_18</name>
    <dbReference type="NCBI Taxonomy" id="1797590"/>
    <lineage>
        <taxon>Bacteria</taxon>
        <taxon>Candidatus Chisholmiibacteriota</taxon>
    </lineage>
</organism>
<dbReference type="InterPro" id="IPR052544">
    <property type="entry name" value="Bacteriocin_Proc_Enz"/>
</dbReference>
<gene>
    <name evidence="3" type="ORF">A2785_03210</name>
</gene>
<dbReference type="EMBL" id="MHCI01000014">
    <property type="protein sequence ID" value="OGY16575.1"/>
    <property type="molecule type" value="Genomic_DNA"/>
</dbReference>
<sequence>MINKRLLKRFKFFQRTSSQIYREVTKLDEFRKEIPVEKYPLPWTKVYYKGYPKFEKIRLIKPRKLLINEKVFRSRESYRSYSGKSLSLAQLATLLYYTAGLKDNTAQDIGNRFYPSAGGRYPIELYPVIFNVSGLKHGIYHYHLKTNSLEYLWIPRKFPDAFTECFQQKGMVKMSSVLLLFTACFGRTEIKYGPRGYRHIMINVGSMQQNVYLICAYLGIGCCSIGGYLDKKMNALLDVDGLTESTVLAVTIGTKRRAKGGE</sequence>
<keyword evidence="1" id="KW-1133">Transmembrane helix</keyword>
<dbReference type="InterPro" id="IPR029479">
    <property type="entry name" value="Nitroreductase"/>
</dbReference>
<keyword evidence="1" id="KW-0472">Membrane</keyword>
<dbReference type="NCBIfam" id="TIGR03605">
    <property type="entry name" value="antibiot_sagB"/>
    <property type="match status" value="1"/>
</dbReference>
<evidence type="ECO:0000259" key="2">
    <source>
        <dbReference type="Pfam" id="PF00881"/>
    </source>
</evidence>
<proteinExistence type="predicted"/>
<dbReference type="InterPro" id="IPR020051">
    <property type="entry name" value="SagB-type_dehydrogenase"/>
</dbReference>
<dbReference type="Gene3D" id="3.40.109.10">
    <property type="entry name" value="NADH Oxidase"/>
    <property type="match status" value="1"/>
</dbReference>
<dbReference type="InterPro" id="IPR000415">
    <property type="entry name" value="Nitroreductase-like"/>
</dbReference>
<evidence type="ECO:0000256" key="1">
    <source>
        <dbReference type="SAM" id="Phobius"/>
    </source>
</evidence>
<feature type="domain" description="Nitroreductase" evidence="2">
    <location>
        <begin position="73"/>
        <end position="253"/>
    </location>
</feature>
<evidence type="ECO:0000313" key="3">
    <source>
        <dbReference type="EMBL" id="OGY16575.1"/>
    </source>
</evidence>
<dbReference type="Pfam" id="PF00881">
    <property type="entry name" value="Nitroreductase"/>
    <property type="match status" value="1"/>
</dbReference>
<reference evidence="3 4" key="1">
    <citation type="journal article" date="2016" name="Nat. Commun.">
        <title>Thousands of microbial genomes shed light on interconnected biogeochemical processes in an aquifer system.</title>
        <authorList>
            <person name="Anantharaman K."/>
            <person name="Brown C.T."/>
            <person name="Hug L.A."/>
            <person name="Sharon I."/>
            <person name="Castelle C.J."/>
            <person name="Probst A.J."/>
            <person name="Thomas B.C."/>
            <person name="Singh A."/>
            <person name="Wilkins M.J."/>
            <person name="Karaoz U."/>
            <person name="Brodie E.L."/>
            <person name="Williams K.H."/>
            <person name="Hubbard S.S."/>
            <person name="Banfield J.F."/>
        </authorList>
    </citation>
    <scope>NUCLEOTIDE SEQUENCE [LARGE SCALE GENOMIC DNA]</scope>
</reference>
<evidence type="ECO:0000313" key="4">
    <source>
        <dbReference type="Proteomes" id="UP000179069"/>
    </source>
</evidence>
<dbReference type="CDD" id="cd02142">
    <property type="entry name" value="McbC_SagB-like_oxidoreductase"/>
    <property type="match status" value="1"/>
</dbReference>
<dbReference type="SUPFAM" id="SSF55469">
    <property type="entry name" value="FMN-dependent nitroreductase-like"/>
    <property type="match status" value="1"/>
</dbReference>
<comment type="caution">
    <text evidence="3">The sequence shown here is derived from an EMBL/GenBank/DDBJ whole genome shotgun (WGS) entry which is preliminary data.</text>
</comment>
<dbReference type="GO" id="GO:0016491">
    <property type="term" value="F:oxidoreductase activity"/>
    <property type="evidence" value="ECO:0007669"/>
    <property type="project" value="InterPro"/>
</dbReference>
<dbReference type="AlphaFoldDB" id="A0A1G1VMF7"/>
<keyword evidence="1" id="KW-0812">Transmembrane</keyword>
<feature type="transmembrane region" description="Helical" evidence="1">
    <location>
        <begin position="211"/>
        <end position="229"/>
    </location>
</feature>
<dbReference type="PANTHER" id="PTHR43745">
    <property type="entry name" value="NITROREDUCTASE MJ1384-RELATED"/>
    <property type="match status" value="1"/>
</dbReference>
<name>A0A1G1VMF7_9BACT</name>
<protein>
    <recommendedName>
        <fullName evidence="2">Nitroreductase domain-containing protein</fullName>
    </recommendedName>
</protein>
<dbReference type="PANTHER" id="PTHR43745:SF2">
    <property type="entry name" value="NITROREDUCTASE MJ1384-RELATED"/>
    <property type="match status" value="1"/>
</dbReference>
<accession>A0A1G1VMF7</accession>
<dbReference type="Proteomes" id="UP000179069">
    <property type="component" value="Unassembled WGS sequence"/>
</dbReference>